<keyword evidence="1" id="KW-0732">Signal</keyword>
<organism evidence="2 3">
    <name type="scientific">Chrysodeixis includens</name>
    <name type="common">Soybean looper</name>
    <name type="synonym">Pseudoplusia includens</name>
    <dbReference type="NCBI Taxonomy" id="689277"/>
    <lineage>
        <taxon>Eukaryota</taxon>
        <taxon>Metazoa</taxon>
        <taxon>Ecdysozoa</taxon>
        <taxon>Arthropoda</taxon>
        <taxon>Hexapoda</taxon>
        <taxon>Insecta</taxon>
        <taxon>Pterygota</taxon>
        <taxon>Neoptera</taxon>
        <taxon>Endopterygota</taxon>
        <taxon>Lepidoptera</taxon>
        <taxon>Glossata</taxon>
        <taxon>Ditrysia</taxon>
        <taxon>Noctuoidea</taxon>
        <taxon>Noctuidae</taxon>
        <taxon>Plusiinae</taxon>
        <taxon>Chrysodeixis</taxon>
    </lineage>
</organism>
<accession>A0A9P0FRW2</accession>
<name>A0A9P0FRW2_CHRIL</name>
<sequence length="837" mass="91730">MFWLPILLVAAIGSAHGQQTAQTRVADELSECYRDPNLLNRNNLPPVTMQVLIDIIRKIEDNPNVNMDLRQLSTVLLHTYRQDGIEFHQPENTITSSNVLPFAPTFHAFHRHRLLLTRLIPNNLQVLANDTVSSVLKCTLHHMLSTTVDARVRGDESSCNMLSQYRSLRTARSARSISEDVEILKPAALKSATRRNGHMRHFDPNNDVEFSSFGGSLSERQVVGSTCPLLDGVVNTPWGAVSAGHLIAGIAAGAQPQQVNIFELVRDSTLNYRNVQQTVNSLFPATLSGDLAEAVLIQGTERGSTSISIGTAGNWNSTQATRHFMLQNRVNVEMTDPEIRGDIDGFVLGRSMTSLLGAFSSMKLSQLLDMYYSPRNGALDPNLRACNRRQLLPSYVTSESLISETYAFAAALDTNMPLRGTIVDGMEQLVTSAVTNLMTYATNNMNDMNCATTLTQSNDFRLNTHLYIALDSSWSYAAVFPAISHLIDSIEVGKFGSSITLLSAFDGSIIINTTHSLADFYAEYTQNRHVQIPNGVNLETSLNAIRLRMQDTLRNESSANYVGGNSTVLLYLINSGNLQVNSAVQEHARLLNDTVPDLRLLFASSNNQYDTLWTLVRDMYSDIFTINLNQAGTNVANAMQPVLQRIQRVGRRIVNPICGAAFAEGTSGTRQFIDAVEPGYVNFYALSANYFYVSDNVNRKVRISRSGAGAGSLIICSSRTNPQPRDNSTASNQDTAATACQTLGASGNVEISLVDYCADYSTISSCPPLYLSIRSDAELTAGSFASAVCTDASCRFPYNIRYQVQVEELGCWSGASSVTASFIFILASLYFTLKGSL</sequence>
<proteinExistence type="predicted"/>
<dbReference type="Proteomes" id="UP001154114">
    <property type="component" value="Chromosome 2"/>
</dbReference>
<feature type="signal peptide" evidence="1">
    <location>
        <begin position="1"/>
        <end position="17"/>
    </location>
</feature>
<dbReference type="OrthoDB" id="10256829at2759"/>
<evidence type="ECO:0000313" key="3">
    <source>
        <dbReference type="Proteomes" id="UP001154114"/>
    </source>
</evidence>
<reference evidence="2" key="1">
    <citation type="submission" date="2021-12" db="EMBL/GenBank/DDBJ databases">
        <authorList>
            <person name="King R."/>
        </authorList>
    </citation>
    <scope>NUCLEOTIDE SEQUENCE</scope>
</reference>
<gene>
    <name evidence="2" type="ORF">CINC_LOCUS5604</name>
</gene>
<keyword evidence="3" id="KW-1185">Reference proteome</keyword>
<protein>
    <submittedName>
        <fullName evidence="2">Uncharacterized protein</fullName>
    </submittedName>
</protein>
<evidence type="ECO:0000256" key="1">
    <source>
        <dbReference type="SAM" id="SignalP"/>
    </source>
</evidence>
<dbReference type="AlphaFoldDB" id="A0A9P0FRW2"/>
<evidence type="ECO:0000313" key="2">
    <source>
        <dbReference type="EMBL" id="CAH0592398.1"/>
    </source>
</evidence>
<feature type="chain" id="PRO_5040300670" evidence="1">
    <location>
        <begin position="18"/>
        <end position="837"/>
    </location>
</feature>
<dbReference type="EMBL" id="LR824005">
    <property type="protein sequence ID" value="CAH0592398.1"/>
    <property type="molecule type" value="Genomic_DNA"/>
</dbReference>